<dbReference type="Proteomes" id="UP000793456">
    <property type="component" value="Chromosome X"/>
</dbReference>
<accession>A0ACD3R4U7</accession>
<keyword evidence="2" id="KW-1185">Reference proteome</keyword>
<reference evidence="1" key="1">
    <citation type="submission" date="2018-11" db="EMBL/GenBank/DDBJ databases">
        <title>The sequence and de novo assembly of Larimichthys crocea genome using PacBio and Hi-C technologies.</title>
        <authorList>
            <person name="Xu P."/>
            <person name="Chen B."/>
            <person name="Zhou Z."/>
            <person name="Ke Q."/>
            <person name="Wu Y."/>
            <person name="Bai H."/>
            <person name="Pu F."/>
        </authorList>
    </citation>
    <scope>NUCLEOTIDE SEQUENCE</scope>
    <source>
        <tissue evidence="1">Muscle</tissue>
    </source>
</reference>
<name>A0ACD3R4U7_LARCR</name>
<evidence type="ECO:0000313" key="2">
    <source>
        <dbReference type="Proteomes" id="UP000793456"/>
    </source>
</evidence>
<sequence>MCPPSWVPSWQVQLSPPQLCHPYRTPLQVPLTCPQPPSYGNPAAKVSMLPSSLPSDTHIAGLTVEPAANPPHALHSEDLPTSASYVQAWANPSAGAALAAREATLPAASTMTPVVNVTSPPLSAPQPSSVAAPEQGLVTAAAAAVLEQCRNTDSPGTIRPFPSIKEFIEDPSASAKLRTPERIPSPPRAPIANLLNSQNVNILLPPCPSPLESEIDEERENTRLVSIEEFLRQDQEPVYGRTQQSYSKGLVEPPSDYHADNSRSDLSDILEEDEEDLYSDHLGDAQARGYTVGGNREPSQIPPAEAGPSRAAQAELSSKPACLQARQLKGGVDSPQMKGDSDIRIFVALFPYDPATMSPNPDAAEEELPFTEGQIIKVYGDKDPDGFYRGESGGRLGFVPCNMVSEIQVEDEETRQQLLQRGFLSTAASMEKIDPSPATSSKAAGNPAPGARRMVAIFDYDPRESSPNTDIEAELTFSAGDIIHVFGDMDEDGFFYGDLNGHRGLVPSNFLQVLPEDPPPDLHPAQPAPEPRKGVTGYMDVFSRATRSWTLNPRRGFAPRNRTSLPRPNRAHRPTAQTGKPHVEPRPRSRSGCSGGLQLPSGSPPSGRQPATDRLLGARQEEERLFLQRQEAVQKAGIQQERMRVSTAA</sequence>
<comment type="caution">
    <text evidence="1">The sequence shown here is derived from an EMBL/GenBank/DDBJ whole genome shotgun (WGS) entry which is preliminary data.</text>
</comment>
<evidence type="ECO:0000313" key="1">
    <source>
        <dbReference type="EMBL" id="TMS14501.1"/>
    </source>
</evidence>
<proteinExistence type="predicted"/>
<protein>
    <submittedName>
        <fullName evidence="1">Uncharacterized protein</fullName>
    </submittedName>
</protein>
<dbReference type="EMBL" id="CM011683">
    <property type="protein sequence ID" value="TMS14501.1"/>
    <property type="molecule type" value="Genomic_DNA"/>
</dbReference>
<gene>
    <name evidence="1" type="ORF">E3U43_022981</name>
</gene>
<organism evidence="1 2">
    <name type="scientific">Larimichthys crocea</name>
    <name type="common">Large yellow croaker</name>
    <name type="synonym">Pseudosciaena crocea</name>
    <dbReference type="NCBI Taxonomy" id="215358"/>
    <lineage>
        <taxon>Eukaryota</taxon>
        <taxon>Metazoa</taxon>
        <taxon>Chordata</taxon>
        <taxon>Craniata</taxon>
        <taxon>Vertebrata</taxon>
        <taxon>Euteleostomi</taxon>
        <taxon>Actinopterygii</taxon>
        <taxon>Neopterygii</taxon>
        <taxon>Teleostei</taxon>
        <taxon>Neoteleostei</taxon>
        <taxon>Acanthomorphata</taxon>
        <taxon>Eupercaria</taxon>
        <taxon>Sciaenidae</taxon>
        <taxon>Larimichthys</taxon>
    </lineage>
</organism>